<dbReference type="GO" id="GO:0016887">
    <property type="term" value="F:ATP hydrolysis activity"/>
    <property type="evidence" value="ECO:0007669"/>
    <property type="project" value="InterPro"/>
</dbReference>
<reference evidence="18" key="1">
    <citation type="submission" date="2010-08" db="EMBL/GenBank/DDBJ databases">
        <authorList>
            <consortium name="Caenorhabditis japonica Sequencing Consortium"/>
            <person name="Wilson R.K."/>
        </authorList>
    </citation>
    <scope>NUCLEOTIDE SEQUENCE [LARGE SCALE GENOMIC DNA]</scope>
    <source>
        <strain evidence="18">DF5081</strain>
    </source>
</reference>
<keyword evidence="11 12" id="KW-0472">Membrane</keyword>
<dbReference type="GO" id="GO:0016020">
    <property type="term" value="C:membrane"/>
    <property type="evidence" value="ECO:0007669"/>
    <property type="project" value="UniProtKB-SubCell"/>
</dbReference>
<evidence type="ECO:0000256" key="13">
    <source>
        <dbReference type="SAM" id="MobiDB-lite"/>
    </source>
</evidence>
<evidence type="ECO:0000259" key="15">
    <source>
        <dbReference type="Pfam" id="PF00690"/>
    </source>
</evidence>
<keyword evidence="8 12" id="KW-0460">Magnesium</keyword>
<feature type="transmembrane region" description="Helical" evidence="12">
    <location>
        <begin position="434"/>
        <end position="457"/>
    </location>
</feature>
<dbReference type="Pfam" id="PF13246">
    <property type="entry name" value="Cation_ATPase"/>
    <property type="match status" value="1"/>
</dbReference>
<comment type="similarity">
    <text evidence="2 12">Belongs to the cation transport ATPase (P-type) (TC 3.A.3) family. Type V subfamily.</text>
</comment>
<dbReference type="InterPro" id="IPR023299">
    <property type="entry name" value="ATPase_P-typ_cyto_dom_N"/>
</dbReference>
<feature type="transmembrane region" description="Helical" evidence="12">
    <location>
        <begin position="892"/>
        <end position="915"/>
    </location>
</feature>
<comment type="catalytic activity">
    <reaction evidence="12">
        <text>ATP + H2O = ADP + phosphate + H(+)</text>
        <dbReference type="Rhea" id="RHEA:13065"/>
        <dbReference type="ChEBI" id="CHEBI:15377"/>
        <dbReference type="ChEBI" id="CHEBI:15378"/>
        <dbReference type="ChEBI" id="CHEBI:30616"/>
        <dbReference type="ChEBI" id="CHEBI:43474"/>
        <dbReference type="ChEBI" id="CHEBI:456216"/>
    </reaction>
</comment>
<evidence type="ECO:0000256" key="10">
    <source>
        <dbReference type="ARBA" id="ARBA00022989"/>
    </source>
</evidence>
<feature type="compositionally biased region" description="Low complexity" evidence="13">
    <location>
        <begin position="15"/>
        <end position="27"/>
    </location>
</feature>
<dbReference type="Gene3D" id="1.20.1110.10">
    <property type="entry name" value="Calcium-transporting ATPase, transmembrane domain"/>
    <property type="match status" value="1"/>
</dbReference>
<dbReference type="Pfam" id="PF00122">
    <property type="entry name" value="E1-E2_ATPase"/>
    <property type="match status" value="1"/>
</dbReference>
<keyword evidence="9 12" id="KW-1278">Translocase</keyword>
<dbReference type="Pfam" id="PF00690">
    <property type="entry name" value="Cation_ATPase_N"/>
    <property type="match status" value="1"/>
</dbReference>
<evidence type="ECO:0000256" key="6">
    <source>
        <dbReference type="ARBA" id="ARBA00022741"/>
    </source>
</evidence>
<keyword evidence="10 12" id="KW-1133">Transmembrane helix</keyword>
<feature type="domain" description="P5B-type ATPase N-terminal" evidence="16">
    <location>
        <begin position="40"/>
        <end position="146"/>
    </location>
</feature>
<feature type="transmembrane region" description="Helical" evidence="12">
    <location>
        <begin position="1078"/>
        <end position="1096"/>
    </location>
</feature>
<dbReference type="PRINTS" id="PR00119">
    <property type="entry name" value="CATATPASE"/>
</dbReference>
<dbReference type="Gene3D" id="3.40.1110.10">
    <property type="entry name" value="Calcium-transporting ATPase, cytoplasmic domain N"/>
    <property type="match status" value="1"/>
</dbReference>
<dbReference type="NCBIfam" id="TIGR01657">
    <property type="entry name" value="P-ATPase-V"/>
    <property type="match status" value="1"/>
</dbReference>
<keyword evidence="7 12" id="KW-0067">ATP-binding</keyword>
<keyword evidence="4 12" id="KW-0812">Transmembrane</keyword>
<dbReference type="Proteomes" id="UP000005237">
    <property type="component" value="Unassembled WGS sequence"/>
</dbReference>
<evidence type="ECO:0000256" key="12">
    <source>
        <dbReference type="RuleBase" id="RU362082"/>
    </source>
</evidence>
<comment type="subcellular location">
    <subcellularLocation>
        <location evidence="1 12">Membrane</location>
        <topology evidence="1 12">Multi-pass membrane protein</topology>
    </subcellularLocation>
</comment>
<feature type="region of interest" description="Disordered" evidence="13">
    <location>
        <begin position="1"/>
        <end position="33"/>
    </location>
</feature>
<dbReference type="PROSITE" id="PS00154">
    <property type="entry name" value="ATPASE_E1_E2"/>
    <property type="match status" value="1"/>
</dbReference>
<dbReference type="Gene3D" id="2.70.150.10">
    <property type="entry name" value="Calcium-transporting ATPase, cytoplasmic transduction domain A"/>
    <property type="match status" value="1"/>
</dbReference>
<dbReference type="GO" id="GO:0006874">
    <property type="term" value="P:intracellular calcium ion homeostasis"/>
    <property type="evidence" value="ECO:0007669"/>
    <property type="project" value="TreeGrafter"/>
</dbReference>
<dbReference type="GO" id="GO:0015662">
    <property type="term" value="F:P-type ion transporter activity"/>
    <property type="evidence" value="ECO:0007669"/>
    <property type="project" value="InterPro"/>
</dbReference>
<dbReference type="SUPFAM" id="SSF81660">
    <property type="entry name" value="Metal cation-transporting ATPase, ATP-binding domain N"/>
    <property type="match status" value="1"/>
</dbReference>
<evidence type="ECO:0000256" key="8">
    <source>
        <dbReference type="ARBA" id="ARBA00022842"/>
    </source>
</evidence>
<dbReference type="InterPro" id="IPR004014">
    <property type="entry name" value="ATPase_P-typ_cation-transptr_N"/>
</dbReference>
<dbReference type="PANTHER" id="PTHR45630">
    <property type="entry name" value="CATION-TRANSPORTING ATPASE-RELATED"/>
    <property type="match status" value="1"/>
</dbReference>
<evidence type="ECO:0000256" key="7">
    <source>
        <dbReference type="ARBA" id="ARBA00022840"/>
    </source>
</evidence>
<dbReference type="SUPFAM" id="SSF81665">
    <property type="entry name" value="Calcium ATPase, transmembrane domain M"/>
    <property type="match status" value="1"/>
</dbReference>
<dbReference type="EC" id="7.2.2.-" evidence="12"/>
<organism evidence="17 18">
    <name type="scientific">Caenorhabditis japonica</name>
    <dbReference type="NCBI Taxonomy" id="281687"/>
    <lineage>
        <taxon>Eukaryota</taxon>
        <taxon>Metazoa</taxon>
        <taxon>Ecdysozoa</taxon>
        <taxon>Nematoda</taxon>
        <taxon>Chromadorea</taxon>
        <taxon>Rhabditida</taxon>
        <taxon>Rhabditina</taxon>
        <taxon>Rhabditomorpha</taxon>
        <taxon>Rhabditoidea</taxon>
        <taxon>Rhabditidae</taxon>
        <taxon>Peloderinae</taxon>
        <taxon>Caenorhabditis</taxon>
    </lineage>
</organism>
<dbReference type="GO" id="GO:0015203">
    <property type="term" value="F:polyamine transmembrane transporter activity"/>
    <property type="evidence" value="ECO:0007669"/>
    <property type="project" value="TreeGrafter"/>
</dbReference>
<dbReference type="SFLD" id="SFLDS00003">
    <property type="entry name" value="Haloacid_Dehalogenase"/>
    <property type="match status" value="1"/>
</dbReference>
<sequence length="1118" mass="124993">MGPGGSRRPRTSQLATPATASAASPTPQKRNSVVASEPHEFDIIAYKTTFWRTFFFYILSFGTFGVFRLVLHWYPKWLIQFRAKRCSVENADLVLVVDSHKRYNICPVHYRNKSGTDHTVVANTDGTLCELDELRWFKYRKLQYTWTDGEWSTPSRAYSHITPENLITSTPTTGLEADDVALRRTYFGMNVMPVRLSPFYELVYKEVLSPFYLFQAVSVTVWYIDDYVWYAALIIIMSLYSVIMTLRQTRSQQRRLQSMVVEHDNVEVIRENGHVTTMDSSEIVPGDILVIPPHGCMMYCDCVLLNGSVIVNESMLTGESIPITKSAIADDGHEKIFSMEKHGKNVMFNGTKVLQTKYYRGQHVRALVVRTAYSTTKGQLIRAIMFPKPADFKFFKQLMKFIGVLSLVALIGFLYTAIVLLLDGNTLKLVIIRALDLVTIVVPPALPAVMGIGIFYAQRRLRQKSIYCISPTTINTCGAIDVVCFDKTGTLTEDGLDFYALRVIENGKIGDNIVHIGADDTCQNLVRAIATCHSLSKIHHELHGDPLDVIMFEQTGYSLEEDDSESHESIESIQPILVRPPKDSAQSDCQIVKQFTFSSALQRQSVIVNFEETTKVFCKGSPEMIMSLCRPDTVPDNFHDIVEEYSQHGYRLIAVAEKDLKLTSNEALQKIGRQTIECDLQLIGLVALENRLKPVTTGVITKLNDANIRSVMVTGDNLLTALSVARECGIIISNKSAYLIEHENSVIDKRGRTVLTIREKSEHHTERQSKSADLSKMSNKDCQFAISGSTFSVVVHEYPELLDQLVCVCNVFARMAPEQKQLLVEHLQQVGQTVAMCGDGANDCAALKAAHAGISLSEAEASIAAPFTSKVADIRCVITLISEGRAALVTSYSAFLCMAGYSLTQFISILLLYWISTSYSQMQFLFIDIAIVTNLAFLSSKTRAHTELASTPPPTSILSTASMVSLFGQLAIGGLAQVAVFSFITTQEWFVPFKPMHHDNDEDRKSMQGTAIFYVSMFHYIVLYFVFAAGPPYRASITSNKAFLGSMIAVTISCILLAVFTFAPIHNFLGCVPIPREFRLIILSVAIVTALISVVYDKCVDWISQKMNDKIRQLRKRN</sequence>
<evidence type="ECO:0000256" key="1">
    <source>
        <dbReference type="ARBA" id="ARBA00004141"/>
    </source>
</evidence>
<dbReference type="InterPro" id="IPR023298">
    <property type="entry name" value="ATPase_P-typ_TM_dom_sf"/>
</dbReference>
<evidence type="ECO:0000313" key="17">
    <source>
        <dbReference type="EnsemblMetazoa" id="CJA18094.1"/>
    </source>
</evidence>
<keyword evidence="3" id="KW-0597">Phosphoprotein</keyword>
<reference evidence="17" key="2">
    <citation type="submission" date="2022-06" db="UniProtKB">
        <authorList>
            <consortium name="EnsemblMetazoa"/>
        </authorList>
    </citation>
    <scope>IDENTIFICATION</scope>
    <source>
        <strain evidence="17">DF5081</strain>
    </source>
</reference>
<dbReference type="FunFam" id="1.20.1110.10:FF:000023">
    <property type="entry name" value="Cation-transporting ATPase"/>
    <property type="match status" value="1"/>
</dbReference>
<keyword evidence="5 12" id="KW-0479">Metal-binding</keyword>
<accession>A0A8R1E1C4</accession>
<feature type="domain" description="Cation-transporting P-type ATPase N-terminal" evidence="15">
    <location>
        <begin position="167"/>
        <end position="222"/>
    </location>
</feature>
<evidence type="ECO:0000256" key="2">
    <source>
        <dbReference type="ARBA" id="ARBA00006000"/>
    </source>
</evidence>
<dbReference type="InterPro" id="IPR047821">
    <property type="entry name" value="P5B-type_ATPase"/>
</dbReference>
<keyword evidence="18" id="KW-1185">Reference proteome</keyword>
<dbReference type="InterPro" id="IPR047819">
    <property type="entry name" value="P5A-ATPase_N"/>
</dbReference>
<dbReference type="InterPro" id="IPR059000">
    <property type="entry name" value="ATPase_P-type_domA"/>
</dbReference>
<keyword evidence="6 12" id="KW-0547">Nucleotide-binding</keyword>
<dbReference type="InterPro" id="IPR001757">
    <property type="entry name" value="P_typ_ATPase"/>
</dbReference>
<dbReference type="GO" id="GO:0046872">
    <property type="term" value="F:metal ion binding"/>
    <property type="evidence" value="ECO:0007669"/>
    <property type="project" value="UniProtKB-UniRule"/>
</dbReference>
<protein>
    <recommendedName>
        <fullName evidence="12">Cation-transporting ATPase</fullName>
        <ecNumber evidence="12">7.2.2.-</ecNumber>
    </recommendedName>
</protein>
<dbReference type="EnsemblMetazoa" id="CJA18094.1">
    <property type="protein sequence ID" value="CJA18094.1"/>
    <property type="gene ID" value="WBGene00137300"/>
</dbReference>
<evidence type="ECO:0000313" key="18">
    <source>
        <dbReference type="Proteomes" id="UP000005237"/>
    </source>
</evidence>
<evidence type="ECO:0000256" key="5">
    <source>
        <dbReference type="ARBA" id="ARBA00022723"/>
    </source>
</evidence>
<dbReference type="FunFam" id="3.40.50.1000:FF:000068">
    <property type="entry name" value="Cation-transporting ATPase"/>
    <property type="match status" value="1"/>
</dbReference>
<dbReference type="SFLD" id="SFLDF00027">
    <property type="entry name" value="p-type_atpase"/>
    <property type="match status" value="1"/>
</dbReference>
<dbReference type="AlphaFoldDB" id="A0A8R1E1C4"/>
<dbReference type="SUPFAM" id="SSF81653">
    <property type="entry name" value="Calcium ATPase, transduction domain A"/>
    <property type="match status" value="1"/>
</dbReference>
<feature type="transmembrane region" description="Helical" evidence="12">
    <location>
        <begin position="961"/>
        <end position="984"/>
    </location>
</feature>
<dbReference type="InterPro" id="IPR044492">
    <property type="entry name" value="P_typ_ATPase_HD_dom"/>
</dbReference>
<dbReference type="GO" id="GO:0019829">
    <property type="term" value="F:ATPase-coupled monoatomic cation transmembrane transporter activity"/>
    <property type="evidence" value="ECO:0007669"/>
    <property type="project" value="UniProtKB-UniRule"/>
</dbReference>
<dbReference type="GO" id="GO:0005524">
    <property type="term" value="F:ATP binding"/>
    <property type="evidence" value="ECO:0007669"/>
    <property type="project" value="UniProtKB-UniRule"/>
</dbReference>
<dbReference type="Pfam" id="PF12409">
    <property type="entry name" value="P5-ATPase"/>
    <property type="match status" value="1"/>
</dbReference>
<dbReference type="InterPro" id="IPR036412">
    <property type="entry name" value="HAD-like_sf"/>
</dbReference>
<evidence type="ECO:0000259" key="16">
    <source>
        <dbReference type="Pfam" id="PF12409"/>
    </source>
</evidence>
<name>A0A8R1E1C4_CAEJA</name>
<dbReference type="CDD" id="cd07542">
    <property type="entry name" value="P-type_ATPase_cation"/>
    <property type="match status" value="1"/>
</dbReference>
<feature type="transmembrane region" description="Helical" evidence="12">
    <location>
        <begin position="54"/>
        <end position="74"/>
    </location>
</feature>
<proteinExistence type="inferred from homology"/>
<dbReference type="SFLD" id="SFLDG00002">
    <property type="entry name" value="C1.7:_P-type_atpase_like"/>
    <property type="match status" value="1"/>
</dbReference>
<dbReference type="FunFam" id="2.70.150.10:FF:000109">
    <property type="entry name" value="Cation-transporting ATPase"/>
    <property type="match status" value="1"/>
</dbReference>
<evidence type="ECO:0000256" key="9">
    <source>
        <dbReference type="ARBA" id="ARBA00022967"/>
    </source>
</evidence>
<evidence type="ECO:0000256" key="4">
    <source>
        <dbReference type="ARBA" id="ARBA00022692"/>
    </source>
</evidence>
<dbReference type="NCBIfam" id="TIGR01494">
    <property type="entry name" value="ATPase_P-type"/>
    <property type="match status" value="2"/>
</dbReference>
<dbReference type="PANTHER" id="PTHR45630:SF5">
    <property type="entry name" value="CATION-TRANSPORTING ATPASE"/>
    <property type="match status" value="1"/>
</dbReference>
<feature type="transmembrane region" description="Helical" evidence="12">
    <location>
        <begin position="1011"/>
        <end position="1030"/>
    </location>
</feature>
<dbReference type="InterPro" id="IPR008250">
    <property type="entry name" value="ATPase_P-typ_transduc_dom_A_sf"/>
</dbReference>
<feature type="transmembrane region" description="Helical" evidence="12">
    <location>
        <begin position="401"/>
        <end position="422"/>
    </location>
</feature>
<feature type="transmembrane region" description="Helical" evidence="12">
    <location>
        <begin position="921"/>
        <end position="940"/>
    </location>
</feature>
<dbReference type="InterPro" id="IPR018303">
    <property type="entry name" value="ATPase_P-typ_P_site"/>
</dbReference>
<feature type="transmembrane region" description="Helical" evidence="12">
    <location>
        <begin position="227"/>
        <end position="246"/>
    </location>
</feature>
<dbReference type="SUPFAM" id="SSF56784">
    <property type="entry name" value="HAD-like"/>
    <property type="match status" value="1"/>
</dbReference>
<dbReference type="Gene3D" id="3.40.50.1000">
    <property type="entry name" value="HAD superfamily/HAD-like"/>
    <property type="match status" value="1"/>
</dbReference>
<dbReference type="InterPro" id="IPR023214">
    <property type="entry name" value="HAD_sf"/>
</dbReference>
<feature type="domain" description="P-type ATPase A" evidence="14">
    <location>
        <begin position="264"/>
        <end position="384"/>
    </location>
</feature>
<evidence type="ECO:0000259" key="14">
    <source>
        <dbReference type="Pfam" id="PF00122"/>
    </source>
</evidence>
<evidence type="ECO:0000256" key="11">
    <source>
        <dbReference type="ARBA" id="ARBA00023136"/>
    </source>
</evidence>
<dbReference type="PRINTS" id="PR00121">
    <property type="entry name" value="NAKATPASE"/>
</dbReference>
<feature type="transmembrane region" description="Helical" evidence="12">
    <location>
        <begin position="202"/>
        <end position="221"/>
    </location>
</feature>
<evidence type="ECO:0000256" key="3">
    <source>
        <dbReference type="ARBA" id="ARBA00022553"/>
    </source>
</evidence>
<feature type="transmembrane region" description="Helical" evidence="12">
    <location>
        <begin position="1042"/>
        <end position="1066"/>
    </location>
</feature>
<dbReference type="InterPro" id="IPR006544">
    <property type="entry name" value="P-type_TPase_V"/>
</dbReference>